<dbReference type="PROSITE" id="PS51186">
    <property type="entry name" value="GNAT"/>
    <property type="match status" value="1"/>
</dbReference>
<feature type="domain" description="N-acetyltransferase" evidence="1">
    <location>
        <begin position="11"/>
        <end position="157"/>
    </location>
</feature>
<dbReference type="Pfam" id="PF00583">
    <property type="entry name" value="Acetyltransf_1"/>
    <property type="match status" value="1"/>
</dbReference>
<gene>
    <name evidence="2" type="ORF">KBTEX_04199</name>
</gene>
<accession>A0A5B8RJU2</accession>
<dbReference type="PANTHER" id="PTHR43233">
    <property type="entry name" value="FAMILY N-ACETYLTRANSFERASE, PUTATIVE (AFU_ORTHOLOGUE AFUA_6G03350)-RELATED"/>
    <property type="match status" value="1"/>
</dbReference>
<dbReference type="AlphaFoldDB" id="A0A5B8RJU2"/>
<dbReference type="CDD" id="cd04301">
    <property type="entry name" value="NAT_SF"/>
    <property type="match status" value="1"/>
</dbReference>
<dbReference type="EMBL" id="MN079401">
    <property type="protein sequence ID" value="QEA07834.1"/>
    <property type="molecule type" value="Genomic_DNA"/>
</dbReference>
<protein>
    <recommendedName>
        <fullName evidence="1">N-acetyltransferase domain-containing protein</fullName>
    </recommendedName>
</protein>
<reference evidence="2" key="1">
    <citation type="submission" date="2019-06" db="EMBL/GenBank/DDBJ databases">
        <authorList>
            <person name="Murdoch R.W."/>
            <person name="Fathepure B."/>
        </authorList>
    </citation>
    <scope>NUCLEOTIDE SEQUENCE</scope>
</reference>
<dbReference type="GO" id="GO:0016747">
    <property type="term" value="F:acyltransferase activity, transferring groups other than amino-acyl groups"/>
    <property type="evidence" value="ECO:0007669"/>
    <property type="project" value="InterPro"/>
</dbReference>
<dbReference type="Gene3D" id="3.40.630.30">
    <property type="match status" value="1"/>
</dbReference>
<dbReference type="InterPro" id="IPR016181">
    <property type="entry name" value="Acyl_CoA_acyltransferase"/>
</dbReference>
<dbReference type="InterPro" id="IPR053144">
    <property type="entry name" value="Acetyltransferase_Butenolide"/>
</dbReference>
<organism evidence="2">
    <name type="scientific">uncultured organism</name>
    <dbReference type="NCBI Taxonomy" id="155900"/>
    <lineage>
        <taxon>unclassified sequences</taxon>
        <taxon>environmental samples</taxon>
    </lineage>
</organism>
<dbReference type="SUPFAM" id="SSF55729">
    <property type="entry name" value="Acyl-CoA N-acyltransferases (Nat)"/>
    <property type="match status" value="1"/>
</dbReference>
<sequence>MEKTTWKKENYTLTTEQSLFDHEAIYHYLTEESYWALGMPRNVFEKSLEHSLCFGLFAGDPSKEQAEQIGFARVISDHATFAYLADVFILEAYRGRGLSKWMMAVILDHPELRNLRRFMLATQDAHTLYERFGFGPLATPEKMMEISKGKSVYERYR</sequence>
<proteinExistence type="predicted"/>
<name>A0A5B8RJU2_9ZZZZ</name>
<evidence type="ECO:0000259" key="1">
    <source>
        <dbReference type="PROSITE" id="PS51186"/>
    </source>
</evidence>
<evidence type="ECO:0000313" key="2">
    <source>
        <dbReference type="EMBL" id="QEA07834.1"/>
    </source>
</evidence>
<dbReference type="InterPro" id="IPR000182">
    <property type="entry name" value="GNAT_dom"/>
</dbReference>
<dbReference type="PANTHER" id="PTHR43233:SF1">
    <property type="entry name" value="FAMILY N-ACETYLTRANSFERASE, PUTATIVE (AFU_ORTHOLOGUE AFUA_6G03350)-RELATED"/>
    <property type="match status" value="1"/>
</dbReference>